<dbReference type="Proteomes" id="UP001057375">
    <property type="component" value="Unassembled WGS sequence"/>
</dbReference>
<proteinExistence type="predicted"/>
<organism evidence="2 4">
    <name type="scientific">Aduncisulcus paluster</name>
    <dbReference type="NCBI Taxonomy" id="2918883"/>
    <lineage>
        <taxon>Eukaryota</taxon>
        <taxon>Metamonada</taxon>
        <taxon>Carpediemonas-like organisms</taxon>
        <taxon>Aduncisulcus</taxon>
    </lineage>
</organism>
<sequence>MYDGRMKESNSGVSDEPFYYSPTRAPFLSVFEDRRKLLSSE</sequence>
<gene>
    <name evidence="2" type="ORF">ADUPG1_014009</name>
    <name evidence="3" type="ORF">ADUPG1_014010</name>
</gene>
<protein>
    <submittedName>
        <fullName evidence="2">Uncharacterized protein</fullName>
    </submittedName>
</protein>
<evidence type="ECO:0000313" key="3">
    <source>
        <dbReference type="EMBL" id="GKT28258.1"/>
    </source>
</evidence>
<feature type="non-terminal residue" evidence="2">
    <location>
        <position position="41"/>
    </location>
</feature>
<feature type="region of interest" description="Disordered" evidence="1">
    <location>
        <begin position="1"/>
        <end position="21"/>
    </location>
</feature>
<evidence type="ECO:0000313" key="2">
    <source>
        <dbReference type="EMBL" id="GKT28254.1"/>
    </source>
</evidence>
<comment type="caution">
    <text evidence="2">The sequence shown here is derived from an EMBL/GenBank/DDBJ whole genome shotgun (WGS) entry which is preliminary data.</text>
</comment>
<accession>A0ABQ5K6R2</accession>
<evidence type="ECO:0000313" key="4">
    <source>
        <dbReference type="Proteomes" id="UP001057375"/>
    </source>
</evidence>
<dbReference type="EMBL" id="BQXS01012991">
    <property type="protein sequence ID" value="GKT28258.1"/>
    <property type="molecule type" value="Genomic_DNA"/>
</dbReference>
<name>A0ABQ5K6R2_9EUKA</name>
<evidence type="ECO:0000256" key="1">
    <source>
        <dbReference type="SAM" id="MobiDB-lite"/>
    </source>
</evidence>
<keyword evidence="4" id="KW-1185">Reference proteome</keyword>
<dbReference type="EMBL" id="BQXS01012990">
    <property type="protein sequence ID" value="GKT28254.1"/>
    <property type="molecule type" value="Genomic_DNA"/>
</dbReference>
<reference evidence="2" key="1">
    <citation type="submission" date="2022-03" db="EMBL/GenBank/DDBJ databases">
        <title>Draft genome sequence of Aduncisulcus paluster, a free-living microaerophilic Fornicata.</title>
        <authorList>
            <person name="Yuyama I."/>
            <person name="Kume K."/>
            <person name="Tamura T."/>
            <person name="Inagaki Y."/>
            <person name="Hashimoto T."/>
        </authorList>
    </citation>
    <scope>NUCLEOTIDE SEQUENCE</scope>
    <source>
        <strain evidence="2">NY0171</strain>
    </source>
</reference>